<dbReference type="Proteomes" id="UP000247476">
    <property type="component" value="Unassembled WGS sequence"/>
</dbReference>
<evidence type="ECO:0000256" key="4">
    <source>
        <dbReference type="ARBA" id="ARBA00022692"/>
    </source>
</evidence>
<dbReference type="GO" id="GO:0043953">
    <property type="term" value="P:protein transport by the Tat complex"/>
    <property type="evidence" value="ECO:0007669"/>
    <property type="project" value="UniProtKB-UniRule"/>
</dbReference>
<proteinExistence type="inferred from homology"/>
<dbReference type="NCBIfam" id="NF011430">
    <property type="entry name" value="PRK14861.1"/>
    <property type="match status" value="1"/>
</dbReference>
<keyword evidence="7 9" id="KW-0811">Translocation</keyword>
<keyword evidence="4 9" id="KW-0812">Transmembrane</keyword>
<evidence type="ECO:0000256" key="5">
    <source>
        <dbReference type="ARBA" id="ARBA00022927"/>
    </source>
</evidence>
<dbReference type="EMBL" id="QJVJ01000008">
    <property type="protein sequence ID" value="PYI52922.1"/>
    <property type="molecule type" value="Genomic_DNA"/>
</dbReference>
<evidence type="ECO:0000256" key="1">
    <source>
        <dbReference type="ARBA" id="ARBA00004162"/>
    </source>
</evidence>
<feature type="compositionally biased region" description="Low complexity" evidence="10">
    <location>
        <begin position="79"/>
        <end position="95"/>
    </location>
</feature>
<evidence type="ECO:0000256" key="2">
    <source>
        <dbReference type="ARBA" id="ARBA00022448"/>
    </source>
</evidence>
<dbReference type="PANTHER" id="PTHR42982:SF1">
    <property type="entry name" value="SEC-INDEPENDENT PROTEIN TRANSLOCASE PROTEIN TATA"/>
    <property type="match status" value="1"/>
</dbReference>
<evidence type="ECO:0000256" key="8">
    <source>
        <dbReference type="ARBA" id="ARBA00023136"/>
    </source>
</evidence>
<evidence type="ECO:0000256" key="3">
    <source>
        <dbReference type="ARBA" id="ARBA00022475"/>
    </source>
</evidence>
<gene>
    <name evidence="9" type="primary">tatA</name>
    <name evidence="11" type="ORF">DLM86_18115</name>
</gene>
<accession>A0A2V5K2T1</accession>
<protein>
    <recommendedName>
        <fullName evidence="9">Sec-independent protein translocase protein TatA</fullName>
    </recommendedName>
</protein>
<evidence type="ECO:0000256" key="9">
    <source>
        <dbReference type="HAMAP-Rule" id="MF_00236"/>
    </source>
</evidence>
<keyword evidence="6 9" id="KW-1133">Transmembrane helix</keyword>
<dbReference type="GO" id="GO:0008320">
    <property type="term" value="F:protein transmembrane transporter activity"/>
    <property type="evidence" value="ECO:0007669"/>
    <property type="project" value="UniProtKB-UniRule"/>
</dbReference>
<dbReference type="GO" id="GO:0033281">
    <property type="term" value="C:TAT protein transport complex"/>
    <property type="evidence" value="ECO:0007669"/>
    <property type="project" value="UniProtKB-UniRule"/>
</dbReference>
<feature type="transmembrane region" description="Helical" evidence="9">
    <location>
        <begin position="6"/>
        <end position="25"/>
    </location>
</feature>
<comment type="subunit">
    <text evidence="9">Forms a complex with TatC.</text>
</comment>
<evidence type="ECO:0000256" key="7">
    <source>
        <dbReference type="ARBA" id="ARBA00023010"/>
    </source>
</evidence>
<reference evidence="11 12" key="1">
    <citation type="submission" date="2018-05" db="EMBL/GenBank/DDBJ databases">
        <title>Paenibacillus flagellatus sp. nov., isolated from selenium mineral soil.</title>
        <authorList>
            <person name="Dai X."/>
        </authorList>
    </citation>
    <scope>NUCLEOTIDE SEQUENCE [LARGE SCALE GENOMIC DNA]</scope>
    <source>
        <strain evidence="11 12">DXL2</strain>
    </source>
</reference>
<name>A0A2V5K2T1_9BACL</name>
<dbReference type="InterPro" id="IPR006312">
    <property type="entry name" value="TatA/E"/>
</dbReference>
<comment type="caution">
    <text evidence="11">The sequence shown here is derived from an EMBL/GenBank/DDBJ whole genome shotgun (WGS) entry which is preliminary data.</text>
</comment>
<comment type="subcellular location">
    <subcellularLocation>
        <location evidence="1 9">Cell membrane</location>
        <topology evidence="1 9">Single-pass membrane protein</topology>
    </subcellularLocation>
</comment>
<keyword evidence="5 9" id="KW-0653">Protein transport</keyword>
<evidence type="ECO:0000313" key="12">
    <source>
        <dbReference type="Proteomes" id="UP000247476"/>
    </source>
</evidence>
<sequence>MPNIGATGFILIILVALLLFGPSKLPELGRAFGRTLREFKNGAKEIMEDDSDRKEVQRATESQKLDAGKPEYRASAEGAPVAQAAQPSAPQTAPAADKRLPE</sequence>
<evidence type="ECO:0000256" key="10">
    <source>
        <dbReference type="SAM" id="MobiDB-lite"/>
    </source>
</evidence>
<comment type="similarity">
    <text evidence="9">Belongs to the TatA/E family.</text>
</comment>
<keyword evidence="8 9" id="KW-0472">Membrane</keyword>
<dbReference type="PANTHER" id="PTHR42982">
    <property type="entry name" value="SEC-INDEPENDENT PROTEIN TRANSLOCASE PROTEIN TATA"/>
    <property type="match status" value="1"/>
</dbReference>
<dbReference type="RefSeq" id="WP_110841471.1">
    <property type="nucleotide sequence ID" value="NZ_QJVJ01000008.1"/>
</dbReference>
<feature type="compositionally biased region" description="Basic and acidic residues" evidence="10">
    <location>
        <begin position="47"/>
        <end position="74"/>
    </location>
</feature>
<dbReference type="OrthoDB" id="9800908at2"/>
<keyword evidence="3 9" id="KW-1003">Cell membrane</keyword>
<feature type="region of interest" description="Disordered" evidence="10">
    <location>
        <begin position="47"/>
        <end position="102"/>
    </location>
</feature>
<dbReference type="AlphaFoldDB" id="A0A2V5K2T1"/>
<organism evidence="11 12">
    <name type="scientific">Paenibacillus flagellatus</name>
    <dbReference type="NCBI Taxonomy" id="2211139"/>
    <lineage>
        <taxon>Bacteria</taxon>
        <taxon>Bacillati</taxon>
        <taxon>Bacillota</taxon>
        <taxon>Bacilli</taxon>
        <taxon>Bacillales</taxon>
        <taxon>Paenibacillaceae</taxon>
        <taxon>Paenibacillus</taxon>
    </lineage>
</organism>
<keyword evidence="12" id="KW-1185">Reference proteome</keyword>
<evidence type="ECO:0000256" key="6">
    <source>
        <dbReference type="ARBA" id="ARBA00022989"/>
    </source>
</evidence>
<dbReference type="HAMAP" id="MF_00236">
    <property type="entry name" value="TatA_E"/>
    <property type="match status" value="1"/>
</dbReference>
<dbReference type="Gene3D" id="1.20.5.3310">
    <property type="match status" value="1"/>
</dbReference>
<evidence type="ECO:0000313" key="11">
    <source>
        <dbReference type="EMBL" id="PYI52922.1"/>
    </source>
</evidence>
<dbReference type="InterPro" id="IPR003369">
    <property type="entry name" value="TatA/B/E"/>
</dbReference>
<comment type="function">
    <text evidence="9">Part of the twin-arginine translocation (Tat) system that transports large folded proteins containing a characteristic twin-arginine motif in their signal peptide across membranes. TatA could form the protein-conducting channel of the Tat system.</text>
</comment>
<keyword evidence="2 9" id="KW-0813">Transport</keyword>
<dbReference type="Pfam" id="PF02416">
    <property type="entry name" value="TatA_B_E"/>
    <property type="match status" value="1"/>
</dbReference>
<dbReference type="NCBIfam" id="TIGR01411">
    <property type="entry name" value="tatAE"/>
    <property type="match status" value="1"/>
</dbReference>